<dbReference type="AlphaFoldDB" id="X0TYR4"/>
<dbReference type="PANTHER" id="PTHR35335:SF1">
    <property type="entry name" value="UPF0716 PROTEIN FXSA"/>
    <property type="match status" value="1"/>
</dbReference>
<keyword evidence="1" id="KW-1133">Transmembrane helix</keyword>
<sequence>MFFKLFILFTIIPIAELYLLIKIGGMIGALNTVLIIFFTAVIGAYLAKTQGFIVIRKINQALNEGRLPARELFDGLFVLLGGFTLITPGFLTDFIGLSMLFPPTRILYIKLAVRVIQNKIETGQWRIHRY</sequence>
<dbReference type="InterPro" id="IPR007313">
    <property type="entry name" value="FxsA"/>
</dbReference>
<evidence type="ECO:0000313" key="2">
    <source>
        <dbReference type="EMBL" id="GAF98718.1"/>
    </source>
</evidence>
<reference evidence="2" key="1">
    <citation type="journal article" date="2014" name="Front. Microbiol.">
        <title>High frequency of phylogenetically diverse reductive dehalogenase-homologous genes in deep subseafloor sedimentary metagenomes.</title>
        <authorList>
            <person name="Kawai M."/>
            <person name="Futagami T."/>
            <person name="Toyoda A."/>
            <person name="Takaki Y."/>
            <person name="Nishi S."/>
            <person name="Hori S."/>
            <person name="Arai W."/>
            <person name="Tsubouchi T."/>
            <person name="Morono Y."/>
            <person name="Uchiyama I."/>
            <person name="Ito T."/>
            <person name="Fujiyama A."/>
            <person name="Inagaki F."/>
            <person name="Takami H."/>
        </authorList>
    </citation>
    <scope>NUCLEOTIDE SEQUENCE</scope>
    <source>
        <strain evidence="2">Expedition CK06-06</strain>
    </source>
</reference>
<gene>
    <name evidence="2" type="ORF">S01H1_21977</name>
</gene>
<feature type="transmembrane region" description="Helical" evidence="1">
    <location>
        <begin position="27"/>
        <end position="47"/>
    </location>
</feature>
<keyword evidence="1" id="KW-0472">Membrane</keyword>
<organism evidence="2">
    <name type="scientific">marine sediment metagenome</name>
    <dbReference type="NCBI Taxonomy" id="412755"/>
    <lineage>
        <taxon>unclassified sequences</taxon>
        <taxon>metagenomes</taxon>
        <taxon>ecological metagenomes</taxon>
    </lineage>
</organism>
<feature type="transmembrane region" description="Helical" evidence="1">
    <location>
        <begin position="76"/>
        <end position="101"/>
    </location>
</feature>
<dbReference type="GO" id="GO:0016020">
    <property type="term" value="C:membrane"/>
    <property type="evidence" value="ECO:0007669"/>
    <property type="project" value="InterPro"/>
</dbReference>
<evidence type="ECO:0008006" key="3">
    <source>
        <dbReference type="Google" id="ProtNLM"/>
    </source>
</evidence>
<evidence type="ECO:0000256" key="1">
    <source>
        <dbReference type="SAM" id="Phobius"/>
    </source>
</evidence>
<comment type="caution">
    <text evidence="2">The sequence shown here is derived from an EMBL/GenBank/DDBJ whole genome shotgun (WGS) entry which is preliminary data.</text>
</comment>
<dbReference type="EMBL" id="BARS01012299">
    <property type="protein sequence ID" value="GAF98718.1"/>
    <property type="molecule type" value="Genomic_DNA"/>
</dbReference>
<keyword evidence="1" id="KW-0812">Transmembrane</keyword>
<protein>
    <recommendedName>
        <fullName evidence="3">FxsA cytoplasmic membrane protein</fullName>
    </recommendedName>
</protein>
<name>X0TYR4_9ZZZZ</name>
<dbReference type="NCBIfam" id="NF008528">
    <property type="entry name" value="PRK11463.1-2"/>
    <property type="match status" value="1"/>
</dbReference>
<dbReference type="PANTHER" id="PTHR35335">
    <property type="entry name" value="UPF0716 PROTEIN FXSA"/>
    <property type="match status" value="1"/>
</dbReference>
<accession>X0TYR4</accession>
<proteinExistence type="predicted"/>
<dbReference type="Pfam" id="PF04186">
    <property type="entry name" value="FxsA"/>
    <property type="match status" value="1"/>
</dbReference>